<name>A0A1I4D518_9PROT</name>
<keyword evidence="3" id="KW-1185">Reference proteome</keyword>
<dbReference type="Gene3D" id="3.40.50.2000">
    <property type="entry name" value="Glycogen Phosphorylase B"/>
    <property type="match status" value="1"/>
</dbReference>
<organism evidence="2 3">
    <name type="scientific">Falsiroseomonas stagni DSM 19981</name>
    <dbReference type="NCBI Taxonomy" id="1123062"/>
    <lineage>
        <taxon>Bacteria</taxon>
        <taxon>Pseudomonadati</taxon>
        <taxon>Pseudomonadota</taxon>
        <taxon>Alphaproteobacteria</taxon>
        <taxon>Acetobacterales</taxon>
        <taxon>Roseomonadaceae</taxon>
        <taxon>Falsiroseomonas</taxon>
    </lineage>
</organism>
<dbReference type="PANTHER" id="PTHR46401">
    <property type="entry name" value="GLYCOSYLTRANSFERASE WBBK-RELATED"/>
    <property type="match status" value="1"/>
</dbReference>
<evidence type="ECO:0000256" key="1">
    <source>
        <dbReference type="ARBA" id="ARBA00022679"/>
    </source>
</evidence>
<dbReference type="OrthoDB" id="9801609at2"/>
<dbReference type="Proteomes" id="UP000199473">
    <property type="component" value="Unassembled WGS sequence"/>
</dbReference>
<dbReference type="AlphaFoldDB" id="A0A1I4D518"/>
<sequence length="451" mass="50763">MGKRLAIVSSYNEECGAAFYSSRLKVHLEAAGHQVEVKRLPVSLLRVQTPRVIRNKGDQAVAQIASELRGYDAVLLQFEPGLYGSSRRTSYRRVAQLLKASRNVVMTVHGFDRASSGAGVLSALDALIDRDLRRAYAHLTVGGLVDDIGRFWKMVANARHVKVMTFCRGDETLLKRFYGLERITNYPITYFSREQAEAVRASVDRDAFLARVGLDPRHKHFAVYGFLNAYKGHMTAMKALEYLPDDWHLSIIGGEHPQGLSPDRDIGPYLRQLLAFGLTQNGPGAADQAVMAMPGEGQAMKPVSYEKQQIRTELFRYSEFRNFLPSRDLRDRIHFLGQVSDEEMPRFYHAMDYAVHPYIKTMSGQSGSGPATMAVEFGSDALFSNAPVFREMGQYFPGAMNFFNIGNFVELAEALQRFPNFRDELAGNREKALQTYNPRGMVQTYMDLIDA</sequence>
<accession>A0A1I4D518</accession>
<protein>
    <submittedName>
        <fullName evidence="2">Uncharacterized protein</fullName>
    </submittedName>
</protein>
<dbReference type="PANTHER" id="PTHR46401:SF2">
    <property type="entry name" value="GLYCOSYLTRANSFERASE WBBK-RELATED"/>
    <property type="match status" value="1"/>
</dbReference>
<evidence type="ECO:0000313" key="3">
    <source>
        <dbReference type="Proteomes" id="UP000199473"/>
    </source>
</evidence>
<dbReference type="RefSeq" id="WP_139226127.1">
    <property type="nucleotide sequence ID" value="NZ_FOSQ01000009.1"/>
</dbReference>
<gene>
    <name evidence="2" type="ORF">SAMN02745775_109204</name>
</gene>
<keyword evidence="1" id="KW-0808">Transferase</keyword>
<evidence type="ECO:0000313" key="2">
    <source>
        <dbReference type="EMBL" id="SFK88688.1"/>
    </source>
</evidence>
<dbReference type="SUPFAM" id="SSF53756">
    <property type="entry name" value="UDP-Glycosyltransferase/glycogen phosphorylase"/>
    <property type="match status" value="2"/>
</dbReference>
<reference evidence="2 3" key="1">
    <citation type="submission" date="2016-10" db="EMBL/GenBank/DDBJ databases">
        <authorList>
            <person name="de Groot N.N."/>
        </authorList>
    </citation>
    <scope>NUCLEOTIDE SEQUENCE [LARGE SCALE GENOMIC DNA]</scope>
    <source>
        <strain evidence="2 3">DSM 19981</strain>
    </source>
</reference>
<dbReference type="STRING" id="1123062.SAMN02745775_109204"/>
<dbReference type="GO" id="GO:0016757">
    <property type="term" value="F:glycosyltransferase activity"/>
    <property type="evidence" value="ECO:0007669"/>
    <property type="project" value="TreeGrafter"/>
</dbReference>
<dbReference type="EMBL" id="FOSQ01000009">
    <property type="protein sequence ID" value="SFK88688.1"/>
    <property type="molecule type" value="Genomic_DNA"/>
</dbReference>
<proteinExistence type="predicted"/>